<dbReference type="GO" id="GO:0008312">
    <property type="term" value="F:7S RNA binding"/>
    <property type="evidence" value="ECO:0007669"/>
    <property type="project" value="InterPro"/>
</dbReference>
<keyword evidence="6" id="KW-0733">Signal recognition particle</keyword>
<keyword evidence="8" id="KW-0687">Ribonucleoprotein</keyword>
<sequence>MLSTVLQKRQGLLSSDEFRGLQTFYTRRLKRRNVDTREGLMIKAERCWAQAAALQSQQQDADVRRTVVKRCGSKLAKAQKYASLALADTSSQSFSDDDIKLYTLLLQADYAVLKQRWELVTEKLSAVRVGLLNPENSNPVFTEFVASKVDPLLKLALVQVGAPRGIDLDTFSKEKCGLKVDKDQNLTEITFLSYTAPVRFGELRTALSQAQKLTQALNDNTSAQDFENCLASWSHCVDLCGELKEDVDASMEDESLDIISSYAQFQLLVNRIRRDSVEISKLSDNKIVFRMLKMVMQNCQSLSELPGVHSQDDLVQAISTLTAYFESKMLIAYVDGFYPRDYIKQLAYTRSAYSKLSNFSNNDDIDAYNLPVNSSDIDKFKGEVKKLLAAKYGVAKLYEYTLKLNKVYTTQASNVDVYNLVNPIADLDVKKLDFVPLKPMFFDLAYSFTQE</sequence>
<keyword evidence="11" id="KW-1185">Reference proteome</keyword>
<dbReference type="Pfam" id="PF16969">
    <property type="entry name" value="SRP68"/>
    <property type="match status" value="1"/>
</dbReference>
<organism evidence="10 11">
    <name type="scientific">Starmerella bacillaris</name>
    <name type="common">Yeast</name>
    <name type="synonym">Candida zemplinina</name>
    <dbReference type="NCBI Taxonomy" id="1247836"/>
    <lineage>
        <taxon>Eukaryota</taxon>
        <taxon>Fungi</taxon>
        <taxon>Dikarya</taxon>
        <taxon>Ascomycota</taxon>
        <taxon>Saccharomycotina</taxon>
        <taxon>Dipodascomycetes</taxon>
        <taxon>Dipodascales</taxon>
        <taxon>Trichomonascaceae</taxon>
        <taxon>Starmerella</taxon>
    </lineage>
</organism>
<comment type="caution">
    <text evidence="10">The sequence shown here is derived from an EMBL/GenBank/DDBJ whole genome shotgun (WGS) entry which is preliminary data.</text>
</comment>
<keyword evidence="5" id="KW-0694">RNA-binding</keyword>
<dbReference type="Proteomes" id="UP001362899">
    <property type="component" value="Unassembled WGS sequence"/>
</dbReference>
<evidence type="ECO:0000256" key="4">
    <source>
        <dbReference type="ARBA" id="ARBA00022490"/>
    </source>
</evidence>
<dbReference type="EMBL" id="BTGC01000005">
    <property type="protein sequence ID" value="GMM51394.1"/>
    <property type="molecule type" value="Genomic_DNA"/>
</dbReference>
<dbReference type="GO" id="GO:0005786">
    <property type="term" value="C:signal recognition particle, endoplasmic reticulum targeting"/>
    <property type="evidence" value="ECO:0007669"/>
    <property type="project" value="UniProtKB-KW"/>
</dbReference>
<evidence type="ECO:0000256" key="7">
    <source>
        <dbReference type="ARBA" id="ARBA00023242"/>
    </source>
</evidence>
<evidence type="ECO:0000256" key="5">
    <source>
        <dbReference type="ARBA" id="ARBA00022884"/>
    </source>
</evidence>
<evidence type="ECO:0000313" key="11">
    <source>
        <dbReference type="Proteomes" id="UP001362899"/>
    </source>
</evidence>
<keyword evidence="7" id="KW-0539">Nucleus</keyword>
<proteinExistence type="inferred from homology"/>
<dbReference type="GO" id="GO:0005730">
    <property type="term" value="C:nucleolus"/>
    <property type="evidence" value="ECO:0007669"/>
    <property type="project" value="UniProtKB-SubCell"/>
</dbReference>
<name>A0AAV5RLI8_STABA</name>
<keyword evidence="4" id="KW-0963">Cytoplasm</keyword>
<dbReference type="InterPro" id="IPR026258">
    <property type="entry name" value="SRP68"/>
</dbReference>
<reference evidence="10 11" key="1">
    <citation type="journal article" date="2023" name="Elife">
        <title>Identification of key yeast species and microbe-microbe interactions impacting larval growth of Drosophila in the wild.</title>
        <authorList>
            <person name="Mure A."/>
            <person name="Sugiura Y."/>
            <person name="Maeda R."/>
            <person name="Honda K."/>
            <person name="Sakurai N."/>
            <person name="Takahashi Y."/>
            <person name="Watada M."/>
            <person name="Katoh T."/>
            <person name="Gotoh A."/>
            <person name="Gotoh Y."/>
            <person name="Taniguchi I."/>
            <person name="Nakamura K."/>
            <person name="Hayashi T."/>
            <person name="Katayama T."/>
            <person name="Uemura T."/>
            <person name="Hattori Y."/>
        </authorList>
    </citation>
    <scope>NUCLEOTIDE SEQUENCE [LARGE SCALE GENOMIC DNA]</scope>
    <source>
        <strain evidence="10 11">SB-73</strain>
    </source>
</reference>
<dbReference type="AlphaFoldDB" id="A0AAV5RLI8"/>
<protein>
    <recommendedName>
        <fullName evidence="9">Signal recognition particle subunit SRP68</fullName>
    </recommendedName>
</protein>
<comment type="subcellular location">
    <subcellularLocation>
        <location evidence="1">Cytoplasm</location>
    </subcellularLocation>
    <subcellularLocation>
        <location evidence="2">Nucleus</location>
        <location evidence="2">Nucleolus</location>
    </subcellularLocation>
</comment>
<evidence type="ECO:0000256" key="1">
    <source>
        <dbReference type="ARBA" id="ARBA00004496"/>
    </source>
</evidence>
<dbReference type="InterPro" id="IPR038253">
    <property type="entry name" value="SRP68_N_sf"/>
</dbReference>
<evidence type="ECO:0000256" key="6">
    <source>
        <dbReference type="ARBA" id="ARBA00023135"/>
    </source>
</evidence>
<evidence type="ECO:0000256" key="8">
    <source>
        <dbReference type="ARBA" id="ARBA00023274"/>
    </source>
</evidence>
<dbReference type="PANTHER" id="PTHR12860">
    <property type="entry name" value="SIGNAL RECOGNITION PARTICLE 68 KDA PROTEIN"/>
    <property type="match status" value="1"/>
</dbReference>
<evidence type="ECO:0000256" key="2">
    <source>
        <dbReference type="ARBA" id="ARBA00004604"/>
    </source>
</evidence>
<dbReference type="GO" id="GO:0005047">
    <property type="term" value="F:signal recognition particle binding"/>
    <property type="evidence" value="ECO:0007669"/>
    <property type="project" value="InterPro"/>
</dbReference>
<accession>A0AAV5RLI8</accession>
<dbReference type="Gene3D" id="1.10.3450.40">
    <property type="entry name" value="Signal recognition particle, SRP68 subunit, RNA-binding domain"/>
    <property type="match status" value="1"/>
</dbReference>
<dbReference type="PANTHER" id="PTHR12860:SF0">
    <property type="entry name" value="SIGNAL RECOGNITION PARTICLE SUBUNIT SRP68"/>
    <property type="match status" value="1"/>
</dbReference>
<evidence type="ECO:0000313" key="10">
    <source>
        <dbReference type="EMBL" id="GMM51394.1"/>
    </source>
</evidence>
<evidence type="ECO:0000256" key="9">
    <source>
        <dbReference type="ARBA" id="ARBA00029498"/>
    </source>
</evidence>
<dbReference type="GO" id="GO:0030942">
    <property type="term" value="F:endoplasmic reticulum signal peptide binding"/>
    <property type="evidence" value="ECO:0007669"/>
    <property type="project" value="InterPro"/>
</dbReference>
<evidence type="ECO:0000256" key="3">
    <source>
        <dbReference type="ARBA" id="ARBA00009352"/>
    </source>
</evidence>
<dbReference type="GO" id="GO:0006614">
    <property type="term" value="P:SRP-dependent cotranslational protein targeting to membrane"/>
    <property type="evidence" value="ECO:0007669"/>
    <property type="project" value="InterPro"/>
</dbReference>
<comment type="similarity">
    <text evidence="3">Belongs to the SRP68 family.</text>
</comment>
<gene>
    <name evidence="10" type="ORF">DASB73_023520</name>
</gene>